<feature type="compositionally biased region" description="Low complexity" evidence="1">
    <location>
        <begin position="89"/>
        <end position="100"/>
    </location>
</feature>
<dbReference type="Proteomes" id="UP000184111">
    <property type="component" value="Unassembled WGS sequence"/>
</dbReference>
<evidence type="ECO:0000313" key="2">
    <source>
        <dbReference type="EMBL" id="SHL42836.1"/>
    </source>
</evidence>
<accession>A0A1M7AK15</accession>
<sequence>MSDGEDRQHARREPAGRDAGPKRRSVPGAGRGLAALPTALGGVLGTAAARTRGTTGGPRPADPGAYTATDPRSPAAAAVCRSQDSRLTAAAKSAGHRAAAGTMRRADHGRPRSHSSEAVSSR</sequence>
<feature type="compositionally biased region" description="Low complexity" evidence="1">
    <location>
        <begin position="32"/>
        <end position="65"/>
    </location>
</feature>
<feature type="compositionally biased region" description="Basic and acidic residues" evidence="1">
    <location>
        <begin position="1"/>
        <end position="21"/>
    </location>
</feature>
<feature type="region of interest" description="Disordered" evidence="1">
    <location>
        <begin position="1"/>
        <end position="122"/>
    </location>
</feature>
<reference evidence="2 3" key="1">
    <citation type="submission" date="2016-11" db="EMBL/GenBank/DDBJ databases">
        <authorList>
            <person name="Jaros S."/>
            <person name="Januszkiewicz K."/>
            <person name="Wedrychowicz H."/>
        </authorList>
    </citation>
    <scope>NUCLEOTIDE SEQUENCE [LARGE SCALE GENOMIC DNA]</scope>
    <source>
        <strain evidence="2 3">CGMCC 4.2025</strain>
    </source>
</reference>
<dbReference type="AlphaFoldDB" id="A0A1M7AK15"/>
<protein>
    <submittedName>
        <fullName evidence="2">Uncharacterized protein</fullName>
    </submittedName>
</protein>
<dbReference type="EMBL" id="FRBI01000004">
    <property type="protein sequence ID" value="SHL42836.1"/>
    <property type="molecule type" value="Genomic_DNA"/>
</dbReference>
<gene>
    <name evidence="2" type="ORF">SAMN05216499_104116</name>
</gene>
<keyword evidence="3" id="KW-1185">Reference proteome</keyword>
<evidence type="ECO:0000313" key="3">
    <source>
        <dbReference type="Proteomes" id="UP000184111"/>
    </source>
</evidence>
<evidence type="ECO:0000256" key="1">
    <source>
        <dbReference type="SAM" id="MobiDB-lite"/>
    </source>
</evidence>
<proteinExistence type="predicted"/>
<organism evidence="2 3">
    <name type="scientific">Actinacidiphila paucisporea</name>
    <dbReference type="NCBI Taxonomy" id="310782"/>
    <lineage>
        <taxon>Bacteria</taxon>
        <taxon>Bacillati</taxon>
        <taxon>Actinomycetota</taxon>
        <taxon>Actinomycetes</taxon>
        <taxon>Kitasatosporales</taxon>
        <taxon>Streptomycetaceae</taxon>
        <taxon>Actinacidiphila</taxon>
    </lineage>
</organism>
<name>A0A1M7AK15_9ACTN</name>